<dbReference type="PROSITE" id="PS00552">
    <property type="entry name" value="HTH_MERR_1"/>
    <property type="match status" value="1"/>
</dbReference>
<evidence type="ECO:0000313" key="3">
    <source>
        <dbReference type="EMBL" id="MFC0623710.1"/>
    </source>
</evidence>
<comment type="caution">
    <text evidence="3">The sequence shown here is derived from an EMBL/GenBank/DDBJ whole genome shotgun (WGS) entry which is preliminary data.</text>
</comment>
<dbReference type="SUPFAM" id="SSF89082">
    <property type="entry name" value="Antibiotic binding domain of TipA-like multidrug resistance regulators"/>
    <property type="match status" value="1"/>
</dbReference>
<dbReference type="Proteomes" id="UP001589890">
    <property type="component" value="Unassembled WGS sequence"/>
</dbReference>
<name>A0ABV6QGN8_9ACTN</name>
<evidence type="ECO:0000259" key="2">
    <source>
        <dbReference type="PROSITE" id="PS50937"/>
    </source>
</evidence>
<reference evidence="3 4" key="1">
    <citation type="submission" date="2024-09" db="EMBL/GenBank/DDBJ databases">
        <authorList>
            <person name="Sun Q."/>
            <person name="Mori K."/>
        </authorList>
    </citation>
    <scope>NUCLEOTIDE SEQUENCE [LARGE SCALE GENOMIC DNA]</scope>
    <source>
        <strain evidence="3 4">CGMCC 1.15906</strain>
    </source>
</reference>
<dbReference type="PANTHER" id="PTHR30204">
    <property type="entry name" value="REDOX-CYCLING DRUG-SENSING TRANSCRIPTIONAL ACTIVATOR SOXR"/>
    <property type="match status" value="1"/>
</dbReference>
<dbReference type="SUPFAM" id="SSF46955">
    <property type="entry name" value="Putative DNA-binding domain"/>
    <property type="match status" value="1"/>
</dbReference>
<dbReference type="RefSeq" id="WP_380044411.1">
    <property type="nucleotide sequence ID" value="NZ_JBHLTC010000006.1"/>
</dbReference>
<sequence length="253" mass="28552">MSWSISEVARVSGVTTRTLRHYDAIGLLPPDHVGANGYRYYERPQLLRLQRILLLRELGLGLPQIEAVLAGSVDEREALRLHREEMLAARDRLDDLLVTIDATIAELDGGPELTAEELFAGFDQRRAELEERLVAAHGEGVRQHFAVSAERTREWTAEDHLAAREQGEDLLRRMALLARADVAPDSPGALELIGEHHLGIRAFWEPDRSSYVGLAEFYLNDPEQRSNLDRIDPLLAPWLHEAMTAFAASHWRT</sequence>
<dbReference type="InterPro" id="IPR047057">
    <property type="entry name" value="MerR_fam"/>
</dbReference>
<organism evidence="3 4">
    <name type="scientific">Kribbella deserti</name>
    <dbReference type="NCBI Taxonomy" id="1926257"/>
    <lineage>
        <taxon>Bacteria</taxon>
        <taxon>Bacillati</taxon>
        <taxon>Actinomycetota</taxon>
        <taxon>Actinomycetes</taxon>
        <taxon>Propionibacteriales</taxon>
        <taxon>Kribbellaceae</taxon>
        <taxon>Kribbella</taxon>
    </lineage>
</organism>
<evidence type="ECO:0000313" key="4">
    <source>
        <dbReference type="Proteomes" id="UP001589890"/>
    </source>
</evidence>
<accession>A0ABV6QGN8</accession>
<dbReference type="PRINTS" id="PR00040">
    <property type="entry name" value="HTHMERR"/>
</dbReference>
<dbReference type="InterPro" id="IPR009061">
    <property type="entry name" value="DNA-bd_dom_put_sf"/>
</dbReference>
<dbReference type="PROSITE" id="PS50937">
    <property type="entry name" value="HTH_MERR_2"/>
    <property type="match status" value="1"/>
</dbReference>
<proteinExistence type="predicted"/>
<dbReference type="PANTHER" id="PTHR30204:SF97">
    <property type="entry name" value="MERR FAMILY REGULATORY PROTEIN"/>
    <property type="match status" value="1"/>
</dbReference>
<gene>
    <name evidence="3" type="ORF">ACFFGN_06535</name>
</gene>
<keyword evidence="4" id="KW-1185">Reference proteome</keyword>
<dbReference type="SMART" id="SM00422">
    <property type="entry name" value="HTH_MERR"/>
    <property type="match status" value="1"/>
</dbReference>
<dbReference type="EMBL" id="JBHLTC010000006">
    <property type="protein sequence ID" value="MFC0623710.1"/>
    <property type="molecule type" value="Genomic_DNA"/>
</dbReference>
<dbReference type="InterPro" id="IPR012925">
    <property type="entry name" value="TipAS_dom"/>
</dbReference>
<keyword evidence="1" id="KW-0238">DNA-binding</keyword>
<dbReference type="Pfam" id="PF13411">
    <property type="entry name" value="MerR_1"/>
    <property type="match status" value="1"/>
</dbReference>
<dbReference type="InterPro" id="IPR000551">
    <property type="entry name" value="MerR-type_HTH_dom"/>
</dbReference>
<evidence type="ECO:0000256" key="1">
    <source>
        <dbReference type="ARBA" id="ARBA00023125"/>
    </source>
</evidence>
<feature type="domain" description="HTH merR-type" evidence="2">
    <location>
        <begin position="1"/>
        <end position="71"/>
    </location>
</feature>
<dbReference type="CDD" id="cd01106">
    <property type="entry name" value="HTH_TipAL-Mta"/>
    <property type="match status" value="1"/>
</dbReference>
<dbReference type="Pfam" id="PF07739">
    <property type="entry name" value="TipAS"/>
    <property type="match status" value="1"/>
</dbReference>
<dbReference type="Gene3D" id="1.10.490.50">
    <property type="entry name" value="Antibiotic binding domain of TipA-like multidrug resistance regulators"/>
    <property type="match status" value="1"/>
</dbReference>
<protein>
    <submittedName>
        <fullName evidence="3">MerR family transcriptional regulator</fullName>
    </submittedName>
</protein>
<dbReference type="Gene3D" id="1.10.1660.10">
    <property type="match status" value="1"/>
</dbReference>
<dbReference type="InterPro" id="IPR036244">
    <property type="entry name" value="TipA-like_antibiotic-bd"/>
</dbReference>